<feature type="compositionally biased region" description="Basic residues" evidence="1">
    <location>
        <begin position="108"/>
        <end position="121"/>
    </location>
</feature>
<feature type="compositionally biased region" description="Low complexity" evidence="1">
    <location>
        <begin position="70"/>
        <end position="85"/>
    </location>
</feature>
<sequence>MPVLLVPGVHDYRITRGLDLSLQFDPPIGSLELANALSYRYPMEQNLESKMRRAILDHLDTEHQPNPELSPGATSADPTSSTSAGIRTGSMDSNANTTWNIATGKPLEKKRKKSAYSETKRKKVAGPSLTYIQKCTHYLSDDKTTTNQELDINTKATTAQLGKSTSDTSPPPVLEISHQGTDALSSLFSSLDVPTVNPNLDIDWLNYTSDDWSDFLHYSQDTTASA</sequence>
<reference evidence="2 3" key="1">
    <citation type="submission" date="2016-03" db="EMBL/GenBank/DDBJ databases">
        <authorList>
            <person name="Ploux O."/>
        </authorList>
    </citation>
    <scope>NUCLEOTIDE SEQUENCE [LARGE SCALE GENOMIC DNA]</scope>
    <source>
        <strain evidence="2 3">UAMH 11012</strain>
    </source>
</reference>
<proteinExistence type="predicted"/>
<gene>
    <name evidence="2" type="ORF">PAC_07551</name>
</gene>
<dbReference type="EMBL" id="FJOG01000010">
    <property type="protein sequence ID" value="CZR57662.1"/>
    <property type="molecule type" value="Genomic_DNA"/>
</dbReference>
<feature type="compositionally biased region" description="Polar residues" evidence="1">
    <location>
        <begin position="90"/>
        <end position="101"/>
    </location>
</feature>
<organism evidence="2 3">
    <name type="scientific">Phialocephala subalpina</name>
    <dbReference type="NCBI Taxonomy" id="576137"/>
    <lineage>
        <taxon>Eukaryota</taxon>
        <taxon>Fungi</taxon>
        <taxon>Dikarya</taxon>
        <taxon>Ascomycota</taxon>
        <taxon>Pezizomycotina</taxon>
        <taxon>Leotiomycetes</taxon>
        <taxon>Helotiales</taxon>
        <taxon>Mollisiaceae</taxon>
        <taxon>Phialocephala</taxon>
        <taxon>Phialocephala fortinii species complex</taxon>
    </lineage>
</organism>
<evidence type="ECO:0000313" key="3">
    <source>
        <dbReference type="Proteomes" id="UP000184330"/>
    </source>
</evidence>
<accession>A0A1L7WY20</accession>
<keyword evidence="3" id="KW-1185">Reference proteome</keyword>
<evidence type="ECO:0000313" key="2">
    <source>
        <dbReference type="EMBL" id="CZR57662.1"/>
    </source>
</evidence>
<feature type="region of interest" description="Disordered" evidence="1">
    <location>
        <begin position="62"/>
        <end position="121"/>
    </location>
</feature>
<dbReference type="AlphaFoldDB" id="A0A1L7WY20"/>
<protein>
    <submittedName>
        <fullName evidence="2">Uncharacterized protein</fullName>
    </submittedName>
</protein>
<dbReference type="OrthoDB" id="3473026at2759"/>
<evidence type="ECO:0000256" key="1">
    <source>
        <dbReference type="SAM" id="MobiDB-lite"/>
    </source>
</evidence>
<name>A0A1L7WY20_9HELO</name>
<dbReference type="Proteomes" id="UP000184330">
    <property type="component" value="Unassembled WGS sequence"/>
</dbReference>